<evidence type="ECO:0000259" key="1">
    <source>
        <dbReference type="Pfam" id="PF01323"/>
    </source>
</evidence>
<dbReference type="GO" id="GO:0016491">
    <property type="term" value="F:oxidoreductase activity"/>
    <property type="evidence" value="ECO:0007669"/>
    <property type="project" value="InterPro"/>
</dbReference>
<dbReference type="Gene3D" id="3.40.30.10">
    <property type="entry name" value="Glutaredoxin"/>
    <property type="match status" value="1"/>
</dbReference>
<protein>
    <submittedName>
        <fullName evidence="2">Disulfide bond formation protein DsbA</fullName>
    </submittedName>
</protein>
<name>A0A1W9KSG8_9BURK</name>
<dbReference type="InterPro" id="IPR001853">
    <property type="entry name" value="DSBA-like_thioredoxin_dom"/>
</dbReference>
<dbReference type="InterPro" id="IPR036249">
    <property type="entry name" value="Thioredoxin-like_sf"/>
</dbReference>
<evidence type="ECO:0000313" key="2">
    <source>
        <dbReference type="EMBL" id="OQW87332.1"/>
    </source>
</evidence>
<gene>
    <name evidence="2" type="ORF">BWK72_14095</name>
</gene>
<proteinExistence type="predicted"/>
<dbReference type="EMBL" id="MTEI01000009">
    <property type="protein sequence ID" value="OQW87332.1"/>
    <property type="molecule type" value="Genomic_DNA"/>
</dbReference>
<organism evidence="2 3">
    <name type="scientific">Rhodoferax ferrireducens</name>
    <dbReference type="NCBI Taxonomy" id="192843"/>
    <lineage>
        <taxon>Bacteria</taxon>
        <taxon>Pseudomonadati</taxon>
        <taxon>Pseudomonadota</taxon>
        <taxon>Betaproteobacteria</taxon>
        <taxon>Burkholderiales</taxon>
        <taxon>Comamonadaceae</taxon>
        <taxon>Rhodoferax</taxon>
    </lineage>
</organism>
<dbReference type="PANTHER" id="PTHR13887:SF41">
    <property type="entry name" value="THIOREDOXIN SUPERFAMILY PROTEIN"/>
    <property type="match status" value="1"/>
</dbReference>
<dbReference type="PANTHER" id="PTHR13887">
    <property type="entry name" value="GLUTATHIONE S-TRANSFERASE KAPPA"/>
    <property type="match status" value="1"/>
</dbReference>
<dbReference type="Pfam" id="PF01323">
    <property type="entry name" value="DSBA"/>
    <property type="match status" value="1"/>
</dbReference>
<comment type="caution">
    <text evidence="2">The sequence shown here is derived from an EMBL/GenBank/DDBJ whole genome shotgun (WGS) entry which is preliminary data.</text>
</comment>
<dbReference type="Proteomes" id="UP000192505">
    <property type="component" value="Unassembled WGS sequence"/>
</dbReference>
<dbReference type="SUPFAM" id="SSF52833">
    <property type="entry name" value="Thioredoxin-like"/>
    <property type="match status" value="1"/>
</dbReference>
<accession>A0A1W9KSG8</accession>
<reference evidence="2 3" key="1">
    <citation type="submission" date="2017-01" db="EMBL/GenBank/DDBJ databases">
        <title>Novel large sulfur bacteria in the metagenomes of groundwater-fed chemosynthetic microbial mats in the Lake Huron basin.</title>
        <authorList>
            <person name="Sharrar A.M."/>
            <person name="Flood B.E."/>
            <person name="Bailey J.V."/>
            <person name="Jones D.S."/>
            <person name="Biddanda B."/>
            <person name="Ruberg S.A."/>
            <person name="Marcus D.N."/>
            <person name="Dick G.J."/>
        </authorList>
    </citation>
    <scope>NUCLEOTIDE SEQUENCE [LARGE SCALE GENOMIC DNA]</scope>
    <source>
        <strain evidence="2">A7</strain>
    </source>
</reference>
<dbReference type="AlphaFoldDB" id="A0A1W9KSG8"/>
<sequence length="220" mass="23999">MTISIKIDFVSDVSCPWCAIGLKSLEIALNRLKGEVQADIHFQPFELNPDMPPEGQEINQHLSQKYGSTPEQLEQTREAIRLRGAALGFTFGIGKRDRIYNTFDAHRLLHWAGLEGHPGSQQALKLALFSAYFTEGLSPASHAVLLQKASEVGLDPARAQAVLASDAFAAEVHQAESFYTSHGIHAVPAIILNDKHLISGGQPPELFEQALRQLAANPAT</sequence>
<dbReference type="CDD" id="cd03024">
    <property type="entry name" value="DsbA_FrnE"/>
    <property type="match status" value="1"/>
</dbReference>
<evidence type="ECO:0000313" key="3">
    <source>
        <dbReference type="Proteomes" id="UP000192505"/>
    </source>
</evidence>
<feature type="domain" description="DSBA-like thioredoxin" evidence="1">
    <location>
        <begin position="7"/>
        <end position="211"/>
    </location>
</feature>